<dbReference type="InterPro" id="IPR036457">
    <property type="entry name" value="PPM-type-like_dom_sf"/>
</dbReference>
<dbReference type="PANTHER" id="PTHR13832:SF792">
    <property type="entry name" value="GM14286P"/>
    <property type="match status" value="1"/>
</dbReference>
<dbReference type="InterPro" id="IPR001932">
    <property type="entry name" value="PPM-type_phosphatase-like_dom"/>
</dbReference>
<sequence>MVLRHGSFFLSKNLLRIKSNNEFSKSIRHFVRQNPPVPKLTPDEVTKILRTNEFTKEFEDNFTVKSYDTNQLASNNPIEDMRSEARCKITNDFLLGIFDGHGGNACSQVVSKRLLYYIAACLLPKSTLQNVVETQKSPMEVKNNLLETFNDIPKFVSELEKLYNKSYLTFIKELAKSNKSDLEVEVAFEHAFLHLDQDLSTEAFEKLERKELARTLSVAMSGSVAIVARIDGRDLHVANVGDCQAVLGVHSENEGWSALPMSIEHNVDNREEVDRILSEHPESEKNTVIKMERLLGQLAPLRALGDFRYKWSRDIMNKIIVPYFGETAVPPNYHTPPYLTARPQTTYHKLTPKDKFLILASDGLWDLMTPLEAVQLVGEHMTSKVAMNPLSMPFDDMKLSEINNLLIQRKESLKKKPLDDNAATHLLRNALGGTEYGIDNLRLSKFLTLPNEVVRIFRDDITITVVYFNSEILQNYT</sequence>
<keyword evidence="3 4" id="KW-0904">Protein phosphatase</keyword>
<gene>
    <name evidence="6" type="ORF">HICCMSTLAB_LOCUS3283</name>
</gene>
<organism evidence="6 7">
    <name type="scientific">Cotesia congregata</name>
    <name type="common">Parasitoid wasp</name>
    <name type="synonym">Apanteles congregatus</name>
    <dbReference type="NCBI Taxonomy" id="51543"/>
    <lineage>
        <taxon>Eukaryota</taxon>
        <taxon>Metazoa</taxon>
        <taxon>Ecdysozoa</taxon>
        <taxon>Arthropoda</taxon>
        <taxon>Hexapoda</taxon>
        <taxon>Insecta</taxon>
        <taxon>Pterygota</taxon>
        <taxon>Neoptera</taxon>
        <taxon>Endopterygota</taxon>
        <taxon>Hymenoptera</taxon>
        <taxon>Apocrita</taxon>
        <taxon>Ichneumonoidea</taxon>
        <taxon>Braconidae</taxon>
        <taxon>Microgastrinae</taxon>
        <taxon>Cotesia</taxon>
    </lineage>
</organism>
<dbReference type="Proteomes" id="UP000786811">
    <property type="component" value="Unassembled WGS sequence"/>
</dbReference>
<evidence type="ECO:0000256" key="4">
    <source>
        <dbReference type="RuleBase" id="RU003465"/>
    </source>
</evidence>
<name>A0A8J2H7E8_COTCN</name>
<dbReference type="SUPFAM" id="SSF81606">
    <property type="entry name" value="PP2C-like"/>
    <property type="match status" value="1"/>
</dbReference>
<keyword evidence="2 4" id="KW-0378">Hydrolase</keyword>
<comment type="caution">
    <text evidence="6">The sequence shown here is derived from an EMBL/GenBank/DDBJ whole genome shotgun (WGS) entry which is preliminary data.</text>
</comment>
<dbReference type="CDD" id="cd00143">
    <property type="entry name" value="PP2Cc"/>
    <property type="match status" value="1"/>
</dbReference>
<dbReference type="Gene3D" id="3.60.40.10">
    <property type="entry name" value="PPM-type phosphatase domain"/>
    <property type="match status" value="1"/>
</dbReference>
<dbReference type="GO" id="GO:0005739">
    <property type="term" value="C:mitochondrion"/>
    <property type="evidence" value="ECO:0007669"/>
    <property type="project" value="TreeGrafter"/>
</dbReference>
<dbReference type="AlphaFoldDB" id="A0A8J2H7E8"/>
<dbReference type="InterPro" id="IPR015655">
    <property type="entry name" value="PP2C"/>
</dbReference>
<dbReference type="EMBL" id="CAJNRD030001118">
    <property type="protein sequence ID" value="CAG5081427.1"/>
    <property type="molecule type" value="Genomic_DNA"/>
</dbReference>
<reference evidence="6" key="1">
    <citation type="submission" date="2021-04" db="EMBL/GenBank/DDBJ databases">
        <authorList>
            <person name="Chebbi M.A.C M."/>
        </authorList>
    </citation>
    <scope>NUCLEOTIDE SEQUENCE</scope>
</reference>
<dbReference type="GO" id="GO:0004741">
    <property type="term" value="F:[pyruvate dehydrogenase (acetyl-transferring)]-phosphatase activity"/>
    <property type="evidence" value="ECO:0007669"/>
    <property type="project" value="TreeGrafter"/>
</dbReference>
<dbReference type="GO" id="GO:0046872">
    <property type="term" value="F:metal ion binding"/>
    <property type="evidence" value="ECO:0007669"/>
    <property type="project" value="UniProtKB-KW"/>
</dbReference>
<dbReference type="PROSITE" id="PS01032">
    <property type="entry name" value="PPM_1"/>
    <property type="match status" value="1"/>
</dbReference>
<feature type="domain" description="PPM-type phosphatase" evidence="5">
    <location>
        <begin position="64"/>
        <end position="468"/>
    </location>
</feature>
<evidence type="ECO:0000313" key="6">
    <source>
        <dbReference type="EMBL" id="CAG5081427.1"/>
    </source>
</evidence>
<evidence type="ECO:0000256" key="3">
    <source>
        <dbReference type="ARBA" id="ARBA00022912"/>
    </source>
</evidence>
<dbReference type="InterPro" id="IPR000222">
    <property type="entry name" value="PP2C_BS"/>
</dbReference>
<evidence type="ECO:0000256" key="1">
    <source>
        <dbReference type="ARBA" id="ARBA00022723"/>
    </source>
</evidence>
<proteinExistence type="inferred from homology"/>
<accession>A0A8J2H7E8</accession>
<evidence type="ECO:0000259" key="5">
    <source>
        <dbReference type="PROSITE" id="PS51746"/>
    </source>
</evidence>
<dbReference type="OrthoDB" id="420076at2759"/>
<dbReference type="Pfam" id="PF00481">
    <property type="entry name" value="PP2C"/>
    <property type="match status" value="1"/>
</dbReference>
<evidence type="ECO:0000256" key="2">
    <source>
        <dbReference type="ARBA" id="ARBA00022801"/>
    </source>
</evidence>
<dbReference type="SMART" id="SM00332">
    <property type="entry name" value="PP2Cc"/>
    <property type="match status" value="1"/>
</dbReference>
<keyword evidence="7" id="KW-1185">Reference proteome</keyword>
<dbReference type="PANTHER" id="PTHR13832">
    <property type="entry name" value="PROTEIN PHOSPHATASE 2C"/>
    <property type="match status" value="1"/>
</dbReference>
<evidence type="ECO:0000313" key="7">
    <source>
        <dbReference type="Proteomes" id="UP000786811"/>
    </source>
</evidence>
<protein>
    <submittedName>
        <fullName evidence="6">Mitochondrial (Pongo abelii)</fullName>
    </submittedName>
</protein>
<keyword evidence="1" id="KW-0479">Metal-binding</keyword>
<dbReference type="PROSITE" id="PS51746">
    <property type="entry name" value="PPM_2"/>
    <property type="match status" value="1"/>
</dbReference>
<comment type="similarity">
    <text evidence="4">Belongs to the PP2C family.</text>
</comment>